<dbReference type="GO" id="GO:0016301">
    <property type="term" value="F:kinase activity"/>
    <property type="evidence" value="ECO:0007669"/>
    <property type="project" value="UniProtKB-KW"/>
</dbReference>
<protein>
    <submittedName>
        <fullName evidence="1">Kinase-like domain-containing protein</fullName>
    </submittedName>
</protein>
<dbReference type="InterPro" id="IPR011009">
    <property type="entry name" value="Kinase-like_dom_sf"/>
</dbReference>
<keyword evidence="1" id="KW-0418">Kinase</keyword>
<dbReference type="SUPFAM" id="SSF56112">
    <property type="entry name" value="Protein kinase-like (PK-like)"/>
    <property type="match status" value="1"/>
</dbReference>
<gene>
    <name evidence="1" type="ORF">Tci_031342</name>
</gene>
<accession>A0A6L2LGL0</accession>
<sequence length="129" mass="14127">MVLVRVVGAESSGGFKVWRNWLKGTPSNIIDPRINVDSSSMIRFIEIGLLCIQEDAADRPTMEQVVDMLLDNSSAALLIPKIPAWVISEESNDTSSDNVTSNHDDYDSVAVEEFALELGPRQCITTTGT</sequence>
<name>A0A6L2LGL0_TANCI</name>
<dbReference type="EMBL" id="BKCJ010004159">
    <property type="protein sequence ID" value="GEU59364.1"/>
    <property type="molecule type" value="Genomic_DNA"/>
</dbReference>
<dbReference type="PANTHER" id="PTHR27006:SF616">
    <property type="entry name" value="CYSTEINE-RICH RECEPTOR-LIKE PROTEIN KINASE 10"/>
    <property type="match status" value="1"/>
</dbReference>
<dbReference type="PANTHER" id="PTHR27006">
    <property type="entry name" value="PROMASTIGOTE SURFACE ANTIGEN PROTEIN PSA"/>
    <property type="match status" value="1"/>
</dbReference>
<dbReference type="Gene3D" id="1.10.510.10">
    <property type="entry name" value="Transferase(Phosphotransferase) domain 1"/>
    <property type="match status" value="1"/>
</dbReference>
<evidence type="ECO:0000313" key="1">
    <source>
        <dbReference type="EMBL" id="GEU59364.1"/>
    </source>
</evidence>
<organism evidence="1">
    <name type="scientific">Tanacetum cinerariifolium</name>
    <name type="common">Dalmatian daisy</name>
    <name type="synonym">Chrysanthemum cinerariifolium</name>
    <dbReference type="NCBI Taxonomy" id="118510"/>
    <lineage>
        <taxon>Eukaryota</taxon>
        <taxon>Viridiplantae</taxon>
        <taxon>Streptophyta</taxon>
        <taxon>Embryophyta</taxon>
        <taxon>Tracheophyta</taxon>
        <taxon>Spermatophyta</taxon>
        <taxon>Magnoliopsida</taxon>
        <taxon>eudicotyledons</taxon>
        <taxon>Gunneridae</taxon>
        <taxon>Pentapetalae</taxon>
        <taxon>asterids</taxon>
        <taxon>campanulids</taxon>
        <taxon>Asterales</taxon>
        <taxon>Asteraceae</taxon>
        <taxon>Asteroideae</taxon>
        <taxon>Anthemideae</taxon>
        <taxon>Anthemidinae</taxon>
        <taxon>Tanacetum</taxon>
    </lineage>
</organism>
<reference evidence="1" key="1">
    <citation type="journal article" date="2019" name="Sci. Rep.">
        <title>Draft genome of Tanacetum cinerariifolium, the natural source of mosquito coil.</title>
        <authorList>
            <person name="Yamashiro T."/>
            <person name="Shiraishi A."/>
            <person name="Satake H."/>
            <person name="Nakayama K."/>
        </authorList>
    </citation>
    <scope>NUCLEOTIDE SEQUENCE</scope>
</reference>
<dbReference type="AlphaFoldDB" id="A0A6L2LGL0"/>
<comment type="caution">
    <text evidence="1">The sequence shown here is derived from an EMBL/GenBank/DDBJ whole genome shotgun (WGS) entry which is preliminary data.</text>
</comment>
<proteinExistence type="predicted"/>
<keyword evidence="1" id="KW-0808">Transferase</keyword>